<comment type="caution">
    <text evidence="1">The sequence shown here is derived from an EMBL/GenBank/DDBJ whole genome shotgun (WGS) entry which is preliminary data.</text>
</comment>
<proteinExistence type="predicted"/>
<evidence type="ECO:0000313" key="1">
    <source>
        <dbReference type="EMBL" id="MDT2688747.1"/>
    </source>
</evidence>
<sequence length="160" mass="18767">MCKKINKDWPGITFPGGQVEKGKSFVDSVNEAVQVYDSINELYGDKGMFVRKESLFRKSLNNDNKKFLEENFDDKIYMNQEINKFQSLVTNFYTEALKNTYNQIRLLFQNFKLRFEADLLSKTLSINEVAIVEKYNDGGYIKKESNFIDRGIFEIFLDFS</sequence>
<protein>
    <submittedName>
        <fullName evidence="1">Uncharacterized protein</fullName>
    </submittedName>
</protein>
<gene>
    <name evidence="1" type="ORF">P7E30_00820</name>
</gene>
<dbReference type="EMBL" id="JARPZN010000001">
    <property type="protein sequence ID" value="MDT2688747.1"/>
    <property type="molecule type" value="Genomic_DNA"/>
</dbReference>
<reference evidence="1" key="1">
    <citation type="submission" date="2023-03" db="EMBL/GenBank/DDBJ databases">
        <authorList>
            <person name="Shen W."/>
            <person name="Cai J."/>
        </authorList>
    </citation>
    <scope>NUCLEOTIDE SEQUENCE</scope>
    <source>
        <strain evidence="1">K69-2</strain>
    </source>
</reference>
<dbReference type="RefSeq" id="WP_287035519.1">
    <property type="nucleotide sequence ID" value="NZ_JAOZZF010000001.1"/>
</dbReference>
<dbReference type="Proteomes" id="UP001183682">
    <property type="component" value="Unassembled WGS sequence"/>
</dbReference>
<organism evidence="1 2">
    <name type="scientific">Enterococcus gallinarum</name>
    <dbReference type="NCBI Taxonomy" id="1353"/>
    <lineage>
        <taxon>Bacteria</taxon>
        <taxon>Bacillati</taxon>
        <taxon>Bacillota</taxon>
        <taxon>Bacilli</taxon>
        <taxon>Lactobacillales</taxon>
        <taxon>Enterococcaceae</taxon>
        <taxon>Enterococcus</taxon>
    </lineage>
</organism>
<evidence type="ECO:0000313" key="2">
    <source>
        <dbReference type="Proteomes" id="UP001183682"/>
    </source>
</evidence>
<name>A0AAE4KW43_ENTGA</name>
<accession>A0AAE4KW43</accession>
<dbReference type="AlphaFoldDB" id="A0AAE4KW43"/>